<dbReference type="EMBL" id="BDQX01000458">
    <property type="protein sequence ID" value="GBG12256.1"/>
    <property type="molecule type" value="Genomic_DNA"/>
</dbReference>
<feature type="region of interest" description="Disordered" evidence="1">
    <location>
        <begin position="239"/>
        <end position="275"/>
    </location>
</feature>
<feature type="transmembrane region" description="Helical" evidence="2">
    <location>
        <begin position="21"/>
        <end position="44"/>
    </location>
</feature>
<comment type="caution">
    <text evidence="3">The sequence shown here is derived from an EMBL/GenBank/DDBJ whole genome shotgun (WGS) entry which is preliminary data.</text>
</comment>
<feature type="transmembrane region" description="Helical" evidence="2">
    <location>
        <begin position="138"/>
        <end position="162"/>
    </location>
</feature>
<feature type="transmembrane region" description="Helical" evidence="2">
    <location>
        <begin position="56"/>
        <end position="83"/>
    </location>
</feature>
<feature type="transmembrane region" description="Helical" evidence="2">
    <location>
        <begin position="112"/>
        <end position="132"/>
    </location>
</feature>
<accession>A0A2R5EZV9</accession>
<name>A0A2R5EZV9_9BACL</name>
<evidence type="ECO:0000313" key="4">
    <source>
        <dbReference type="Proteomes" id="UP000245202"/>
    </source>
</evidence>
<feature type="compositionally biased region" description="Basic and acidic residues" evidence="1">
    <location>
        <begin position="251"/>
        <end position="275"/>
    </location>
</feature>
<evidence type="ECO:0000256" key="1">
    <source>
        <dbReference type="SAM" id="MobiDB-lite"/>
    </source>
</evidence>
<dbReference type="Proteomes" id="UP000245202">
    <property type="component" value="Unassembled WGS sequence"/>
</dbReference>
<organism evidence="3 4">
    <name type="scientific">Paenibacillus agaridevorans</name>
    <dbReference type="NCBI Taxonomy" id="171404"/>
    <lineage>
        <taxon>Bacteria</taxon>
        <taxon>Bacillati</taxon>
        <taxon>Bacillota</taxon>
        <taxon>Bacilli</taxon>
        <taxon>Bacillales</taxon>
        <taxon>Paenibacillaceae</taxon>
        <taxon>Paenibacillus</taxon>
    </lineage>
</organism>
<sequence length="275" mass="31754">MEPRGLMGGFYRISEWIMRLAVINLLWIVCSIPFVFFGLTMFIAPQSGATEQDMLGSLYTSLILMAIVAPFTFFPATAAMFAVARKWVTGETDVSLFKTYFRGYKENYKQSMIGGILYTLLFVIMIVDFIVYREQLNILSYIFIAFLALLGVSIFNFFSMLVHYHMKTFQLMKNAILITIGKPFRSLSTAIMCGLVIYISFFQFTFLIPFFMGSIVAYLAFWNFNIIYTKLQEQAEKLKRSEEEEAEEAAEMDREDLVKDEYKEANREADKEGSK</sequence>
<dbReference type="Pfam" id="PF04854">
    <property type="entry name" value="DUF624"/>
    <property type="match status" value="1"/>
</dbReference>
<reference evidence="3 4" key="1">
    <citation type="submission" date="2017-08" db="EMBL/GenBank/DDBJ databases">
        <title>Substantial Increase in Enzyme Production by Combined Drug-Resistance Mutations in Paenibacillus agaridevorans.</title>
        <authorList>
            <person name="Tanaka Y."/>
            <person name="Funane K."/>
            <person name="Hosaka T."/>
            <person name="Shiwa Y."/>
            <person name="Fujita N."/>
            <person name="Miyazaki T."/>
            <person name="Yoshikawa H."/>
            <person name="Murakami K."/>
            <person name="Kasahara K."/>
            <person name="Inaoka T."/>
            <person name="Hiraga Y."/>
            <person name="Ochi K."/>
        </authorList>
    </citation>
    <scope>NUCLEOTIDE SEQUENCE [LARGE SCALE GENOMIC DNA]</scope>
    <source>
        <strain evidence="3 4">T-3040</strain>
    </source>
</reference>
<dbReference type="RefSeq" id="WP_108996298.1">
    <property type="nucleotide sequence ID" value="NZ_BDQX01000458.1"/>
</dbReference>
<evidence type="ECO:0000256" key="2">
    <source>
        <dbReference type="SAM" id="Phobius"/>
    </source>
</evidence>
<proteinExistence type="predicted"/>
<dbReference type="AlphaFoldDB" id="A0A2R5EZV9"/>
<keyword evidence="2" id="KW-0812">Transmembrane</keyword>
<keyword evidence="4" id="KW-1185">Reference proteome</keyword>
<evidence type="ECO:0000313" key="3">
    <source>
        <dbReference type="EMBL" id="GBG12256.1"/>
    </source>
</evidence>
<keyword evidence="2" id="KW-0472">Membrane</keyword>
<dbReference type="InterPro" id="IPR006938">
    <property type="entry name" value="DUF624"/>
</dbReference>
<feature type="transmembrane region" description="Helical" evidence="2">
    <location>
        <begin position="207"/>
        <end position="228"/>
    </location>
</feature>
<protein>
    <submittedName>
        <fullName evidence="3">Membrane protein</fullName>
    </submittedName>
</protein>
<gene>
    <name evidence="3" type="ORF">PAT3040_07126</name>
</gene>
<feature type="transmembrane region" description="Helical" evidence="2">
    <location>
        <begin position="183"/>
        <end position="201"/>
    </location>
</feature>
<keyword evidence="2" id="KW-1133">Transmembrane helix</keyword>